<sequence>MSRLQKLDRLRELAYEYTEALKREGLDKDFKVQDLATRVVAETLRGVESAQSMEPLAIEWRELPLPRGALSRPPTVLQSNYAMIIAGWKCPHCNVLPPTKVVPFASTERTVEPIAARSTSSVNERLRLKQPEKDSNVLPLLSREERKARLMELLKILRYCPRLERAAKRGCFNCTEPHHHRDCPYRRGTFCGRCGEPGMAHDECPRCYPEKYNLIGVEATKRREA</sequence>
<comment type="caution">
    <text evidence="1">The sequence shown here is derived from an EMBL/GenBank/DDBJ whole genome shotgun (WGS) entry which is preliminary data.</text>
</comment>
<organism evidence="1 2">
    <name type="scientific">Microctonus aethiopoides</name>
    <dbReference type="NCBI Taxonomy" id="144406"/>
    <lineage>
        <taxon>Eukaryota</taxon>
        <taxon>Metazoa</taxon>
        <taxon>Ecdysozoa</taxon>
        <taxon>Arthropoda</taxon>
        <taxon>Hexapoda</taxon>
        <taxon>Insecta</taxon>
        <taxon>Pterygota</taxon>
        <taxon>Neoptera</taxon>
        <taxon>Endopterygota</taxon>
        <taxon>Hymenoptera</taxon>
        <taxon>Apocrita</taxon>
        <taxon>Ichneumonoidea</taxon>
        <taxon>Braconidae</taxon>
        <taxon>Euphorinae</taxon>
        <taxon>Microctonus</taxon>
    </lineage>
</organism>
<dbReference type="Proteomes" id="UP001168990">
    <property type="component" value="Unassembled WGS sequence"/>
</dbReference>
<name>A0AA39FW33_9HYME</name>
<reference evidence="1" key="1">
    <citation type="journal article" date="2023" name="bioRxiv">
        <title>Scaffold-level genome assemblies of two parasitoid biocontrol wasps reveal the parthenogenesis mechanism and an associated novel virus.</title>
        <authorList>
            <person name="Inwood S."/>
            <person name="Skelly J."/>
            <person name="Guhlin J."/>
            <person name="Harrop T."/>
            <person name="Goldson S."/>
            <person name="Dearden P."/>
        </authorList>
    </citation>
    <scope>NUCLEOTIDE SEQUENCE</scope>
    <source>
        <strain evidence="1">Irish</strain>
        <tissue evidence="1">Whole body</tissue>
    </source>
</reference>
<dbReference type="EMBL" id="JAQQBS010000001">
    <property type="protein sequence ID" value="KAK0176942.1"/>
    <property type="molecule type" value="Genomic_DNA"/>
</dbReference>
<keyword evidence="2" id="KW-1185">Reference proteome</keyword>
<proteinExistence type="predicted"/>
<reference evidence="1" key="2">
    <citation type="submission" date="2023-03" db="EMBL/GenBank/DDBJ databases">
        <authorList>
            <person name="Inwood S.N."/>
            <person name="Skelly J.G."/>
            <person name="Guhlin J."/>
            <person name="Harrop T.W.R."/>
            <person name="Goldson S.G."/>
            <person name="Dearden P.K."/>
        </authorList>
    </citation>
    <scope>NUCLEOTIDE SEQUENCE</scope>
    <source>
        <strain evidence="1">Irish</strain>
        <tissue evidence="1">Whole body</tissue>
    </source>
</reference>
<gene>
    <name evidence="1" type="ORF">PV328_001040</name>
</gene>
<dbReference type="AlphaFoldDB" id="A0AA39FW33"/>
<protein>
    <submittedName>
        <fullName evidence="1">Uncharacterized protein</fullName>
    </submittedName>
</protein>
<accession>A0AA39FW33</accession>
<evidence type="ECO:0000313" key="2">
    <source>
        <dbReference type="Proteomes" id="UP001168990"/>
    </source>
</evidence>
<evidence type="ECO:0000313" key="1">
    <source>
        <dbReference type="EMBL" id="KAK0176942.1"/>
    </source>
</evidence>